<dbReference type="AlphaFoldDB" id="A0A432MJA4"/>
<dbReference type="CDD" id="cd00207">
    <property type="entry name" value="fer2"/>
    <property type="match status" value="1"/>
</dbReference>
<name>A0A432MJA4_9BACT</name>
<dbReference type="GO" id="GO:0051536">
    <property type="term" value="F:iron-sulfur cluster binding"/>
    <property type="evidence" value="ECO:0007669"/>
    <property type="project" value="InterPro"/>
</dbReference>
<gene>
    <name evidence="3" type="ORF">TsocGM_12900</name>
</gene>
<feature type="compositionally biased region" description="Gly residues" evidence="1">
    <location>
        <begin position="1"/>
        <end position="11"/>
    </location>
</feature>
<dbReference type="InterPro" id="IPR001041">
    <property type="entry name" value="2Fe-2S_ferredoxin-type"/>
</dbReference>
<dbReference type="InterPro" id="IPR036010">
    <property type="entry name" value="2Fe-2S_ferredoxin-like_sf"/>
</dbReference>
<evidence type="ECO:0000259" key="2">
    <source>
        <dbReference type="Pfam" id="PF00111"/>
    </source>
</evidence>
<comment type="caution">
    <text evidence="3">The sequence shown here is derived from an EMBL/GenBank/DDBJ whole genome shotgun (WGS) entry which is preliminary data.</text>
</comment>
<feature type="compositionally biased region" description="Low complexity" evidence="1">
    <location>
        <begin position="77"/>
        <end position="98"/>
    </location>
</feature>
<proteinExistence type="predicted"/>
<dbReference type="Pfam" id="PF00111">
    <property type="entry name" value="Fer2"/>
    <property type="match status" value="1"/>
</dbReference>
<dbReference type="Proteomes" id="UP000280296">
    <property type="component" value="Unassembled WGS sequence"/>
</dbReference>
<evidence type="ECO:0000313" key="4">
    <source>
        <dbReference type="Proteomes" id="UP000280296"/>
    </source>
</evidence>
<dbReference type="InterPro" id="IPR012675">
    <property type="entry name" value="Beta-grasp_dom_sf"/>
</dbReference>
<evidence type="ECO:0000256" key="1">
    <source>
        <dbReference type="SAM" id="MobiDB-lite"/>
    </source>
</evidence>
<reference evidence="3 4" key="2">
    <citation type="submission" date="2019-01" db="EMBL/GenBank/DDBJ databases">
        <title>Tautonia sociabilis, a novel thermotolerant planctomycete of Isosphaeraceae family, isolated from a 4000 m deep subterranean habitat.</title>
        <authorList>
            <person name="Kovaleva O.L."/>
            <person name="Elcheninov A.G."/>
            <person name="Van Heerden E."/>
            <person name="Toshchakov S.V."/>
            <person name="Novikov A."/>
            <person name="Bonch-Osmolovskaya E.A."/>
            <person name="Kublanov I.V."/>
        </authorList>
    </citation>
    <scope>NUCLEOTIDE SEQUENCE [LARGE SCALE GENOMIC DNA]</scope>
    <source>
        <strain evidence="3 4">GM2012</strain>
    </source>
</reference>
<accession>A0A432MJA4</accession>
<feature type="compositionally biased region" description="Basic and acidic residues" evidence="1">
    <location>
        <begin position="12"/>
        <end position="23"/>
    </location>
</feature>
<dbReference type="SUPFAM" id="SSF54292">
    <property type="entry name" value="2Fe-2S ferredoxin-like"/>
    <property type="match status" value="1"/>
</dbReference>
<keyword evidence="4" id="KW-1185">Reference proteome</keyword>
<feature type="region of interest" description="Disordered" evidence="1">
    <location>
        <begin position="1"/>
        <end position="23"/>
    </location>
</feature>
<feature type="domain" description="2Fe-2S ferredoxin-type" evidence="2">
    <location>
        <begin position="11"/>
        <end position="58"/>
    </location>
</feature>
<dbReference type="Gene3D" id="3.10.20.30">
    <property type="match status" value="1"/>
</dbReference>
<sequence>MPRTPTGGGPGEPRRVPAEPDRPLLGVLRDELGLTGSKYGCGEGQCDACSVIVDSIAWRTSWRRPSRGLAGRGRPPLSRAGGLAWRAGGRRAGSSPRSPRWRSTRRRAMSRSSGP</sequence>
<dbReference type="OrthoDB" id="9796880at2"/>
<organism evidence="3 4">
    <name type="scientific">Tautonia sociabilis</name>
    <dbReference type="NCBI Taxonomy" id="2080755"/>
    <lineage>
        <taxon>Bacteria</taxon>
        <taxon>Pseudomonadati</taxon>
        <taxon>Planctomycetota</taxon>
        <taxon>Planctomycetia</taxon>
        <taxon>Isosphaerales</taxon>
        <taxon>Isosphaeraceae</taxon>
        <taxon>Tautonia</taxon>
    </lineage>
</organism>
<protein>
    <submittedName>
        <fullName evidence="3">2Fe-2S iron-sulfur cluster binding domain-containing protein</fullName>
    </submittedName>
</protein>
<feature type="region of interest" description="Disordered" evidence="1">
    <location>
        <begin position="65"/>
        <end position="115"/>
    </location>
</feature>
<reference evidence="3 4" key="1">
    <citation type="submission" date="2018-12" db="EMBL/GenBank/DDBJ databases">
        <authorList>
            <person name="Toschakov S.V."/>
        </authorList>
    </citation>
    <scope>NUCLEOTIDE SEQUENCE [LARGE SCALE GENOMIC DNA]</scope>
    <source>
        <strain evidence="3 4">GM2012</strain>
    </source>
</reference>
<evidence type="ECO:0000313" key="3">
    <source>
        <dbReference type="EMBL" id="RUL87275.1"/>
    </source>
</evidence>
<feature type="compositionally biased region" description="Basic residues" evidence="1">
    <location>
        <begin position="99"/>
        <end position="109"/>
    </location>
</feature>
<dbReference type="EMBL" id="RYZH01000023">
    <property type="protein sequence ID" value="RUL87275.1"/>
    <property type="molecule type" value="Genomic_DNA"/>
</dbReference>